<feature type="compositionally biased region" description="Polar residues" evidence="1">
    <location>
        <begin position="49"/>
        <end position="62"/>
    </location>
</feature>
<dbReference type="Gene3D" id="3.30.160.60">
    <property type="entry name" value="Classic Zinc Finger"/>
    <property type="match status" value="1"/>
</dbReference>
<proteinExistence type="predicted"/>
<dbReference type="EMBL" id="JAAVMX010000003">
    <property type="protein sequence ID" value="KAF4510777.1"/>
    <property type="molecule type" value="Genomic_DNA"/>
</dbReference>
<keyword evidence="3" id="KW-1185">Reference proteome</keyword>
<organism evidence="2 3">
    <name type="scientific">Ophiocordyceps sinensis</name>
    <dbReference type="NCBI Taxonomy" id="72228"/>
    <lineage>
        <taxon>Eukaryota</taxon>
        <taxon>Fungi</taxon>
        <taxon>Dikarya</taxon>
        <taxon>Ascomycota</taxon>
        <taxon>Pezizomycotina</taxon>
        <taxon>Sordariomycetes</taxon>
        <taxon>Hypocreomycetidae</taxon>
        <taxon>Hypocreales</taxon>
        <taxon>Ophiocordycipitaceae</taxon>
        <taxon>Ophiocordyceps</taxon>
    </lineage>
</organism>
<reference evidence="2 3" key="1">
    <citation type="journal article" date="2020" name="Genome Biol. Evol.">
        <title>A new high-quality draft genome assembly of the Chinese cordyceps Ophiocordyceps sinensis.</title>
        <authorList>
            <person name="Shu R."/>
            <person name="Zhang J."/>
            <person name="Meng Q."/>
            <person name="Zhang H."/>
            <person name="Zhou G."/>
            <person name="Li M."/>
            <person name="Wu P."/>
            <person name="Zhao Y."/>
            <person name="Chen C."/>
            <person name="Qin Q."/>
        </authorList>
    </citation>
    <scope>NUCLEOTIDE SEQUENCE [LARGE SCALE GENOMIC DNA]</scope>
    <source>
        <strain evidence="2 3">IOZ07</strain>
    </source>
</reference>
<evidence type="ECO:0000256" key="1">
    <source>
        <dbReference type="SAM" id="MobiDB-lite"/>
    </source>
</evidence>
<dbReference type="Proteomes" id="UP000557566">
    <property type="component" value="Unassembled WGS sequence"/>
</dbReference>
<evidence type="ECO:0008006" key="4">
    <source>
        <dbReference type="Google" id="ProtNLM"/>
    </source>
</evidence>
<feature type="region of interest" description="Disordered" evidence="1">
    <location>
        <begin position="44"/>
        <end position="70"/>
    </location>
</feature>
<comment type="caution">
    <text evidence="2">The sequence shown here is derived from an EMBL/GenBank/DDBJ whole genome shotgun (WGS) entry which is preliminary data.</text>
</comment>
<gene>
    <name evidence="2" type="ORF">G6O67_002643</name>
</gene>
<accession>A0A8H4PUP8</accession>
<dbReference type="OrthoDB" id="5366256at2759"/>
<sequence length="300" mass="32134">MSTIAIHCDSPFAMGPRPAFSWPGPLEPGSMINGSMFGADFGMMGGSEPSLTPPSETRSLASSPPRGAWTPAQLELRRQRDQVRRDVKLSARIQRVNGNSYAPSSSVALGNVSNAINVSNYTTTPSAVPLAATTVGGQSFLHSYSPTLQDQSQGGQAFASPYQQSLPLGYGVSMEYSPAYAGSGEYSTRTPSLSMSQDDGMLYSMATMATASNTGSAEGGSHVRVVQSRPKPRCWEHGCNGRQFSTFSNLLRHQREKSGQAAKAMCPNCGAEFTRTTARNGHLLHDKCKQRRSNNKDTVP</sequence>
<dbReference type="AlphaFoldDB" id="A0A8H4PUP8"/>
<name>A0A8H4PUP8_9HYPO</name>
<evidence type="ECO:0000313" key="3">
    <source>
        <dbReference type="Proteomes" id="UP000557566"/>
    </source>
</evidence>
<protein>
    <recommendedName>
        <fullName evidence="4">Transcription factor Zn, C2H2</fullName>
    </recommendedName>
</protein>
<evidence type="ECO:0000313" key="2">
    <source>
        <dbReference type="EMBL" id="KAF4510777.1"/>
    </source>
</evidence>